<accession>A0A1R4AB63</accession>
<sequence length="153" mass="17119">MWADSNSCSLANGKIYDIEGIVLDYLFDPPQSTTNEAELRFHYLFSYNDEPNLLFLTQHDILQHINSLLPPTTHINDTTTSLTWHNLTTVQPDSLKIDTQQAMELVAPAMTPMGYKSILKLGSKIRIPRAVLGYTGGRPGITSNSVPLFIQLE</sequence>
<reference evidence="1 2" key="3">
    <citation type="journal article" date="2016" name="Sci. Rep.">
        <title>Genome-wide diversity and gene expression profiling of Babesia microti isolates identify polymorphic genes that mediate host-pathogen interactions.</title>
        <authorList>
            <person name="Silva J.C."/>
            <person name="Cornillot E."/>
            <person name="McCracken C."/>
            <person name="Usmani-Brown S."/>
            <person name="Dwivedi A."/>
            <person name="Ifeonu O.O."/>
            <person name="Crabtree J."/>
            <person name="Gotia H.T."/>
            <person name="Virji A.Z."/>
            <person name="Reynes C."/>
            <person name="Colinge J."/>
            <person name="Kumar V."/>
            <person name="Lawres L."/>
            <person name="Pazzi J.E."/>
            <person name="Pablo J.V."/>
            <person name="Hung C."/>
            <person name="Brancato J."/>
            <person name="Kumari P."/>
            <person name="Orvis J."/>
            <person name="Tretina K."/>
            <person name="Chibucos M."/>
            <person name="Ott S."/>
            <person name="Sadzewicz L."/>
            <person name="Sengamalay N."/>
            <person name="Shetty A.C."/>
            <person name="Su Q."/>
            <person name="Tallon L."/>
            <person name="Fraser C.M."/>
            <person name="Frutos R."/>
            <person name="Molina D.M."/>
            <person name="Krause P.J."/>
            <person name="Ben Mamoun C."/>
        </authorList>
    </citation>
    <scope>NUCLEOTIDE SEQUENCE [LARGE SCALE GENOMIC DNA]</scope>
    <source>
        <strain evidence="1 2">RI</strain>
    </source>
</reference>
<name>A0A1R4AB63_BABMR</name>
<dbReference type="AlphaFoldDB" id="A0A1R4AB63"/>
<protein>
    <submittedName>
        <fullName evidence="1">Uncharacterized protein</fullName>
    </submittedName>
</protein>
<dbReference type="RefSeq" id="XP_021338443.1">
    <property type="nucleotide sequence ID" value="XM_021481855.1"/>
</dbReference>
<dbReference type="VEuPathDB" id="PiroplasmaDB:BMR1_03g00660"/>
<dbReference type="EMBL" id="LN871598">
    <property type="protein sequence ID" value="SJK86263.1"/>
    <property type="molecule type" value="Genomic_DNA"/>
</dbReference>
<organism evidence="1 2">
    <name type="scientific">Babesia microti (strain RI)</name>
    <dbReference type="NCBI Taxonomy" id="1133968"/>
    <lineage>
        <taxon>Eukaryota</taxon>
        <taxon>Sar</taxon>
        <taxon>Alveolata</taxon>
        <taxon>Apicomplexa</taxon>
        <taxon>Aconoidasida</taxon>
        <taxon>Piroplasmida</taxon>
        <taxon>Babesiidae</taxon>
        <taxon>Babesia</taxon>
    </lineage>
</organism>
<reference evidence="1 2" key="1">
    <citation type="journal article" date="2012" name="Nucleic Acids Res.">
        <title>Sequencing of the smallest Apicomplexan genome from the human pathogen Babesia microti.</title>
        <authorList>
            <person name="Cornillot E."/>
            <person name="Hadj-Kaddour K."/>
            <person name="Dassouli A."/>
            <person name="Noel B."/>
            <person name="Ranwez V."/>
            <person name="Vacherie B."/>
            <person name="Augagneur Y."/>
            <person name="Bres V."/>
            <person name="Duclos A."/>
            <person name="Randazzo S."/>
            <person name="Carcy B."/>
            <person name="Debierre-Grockiego F."/>
            <person name="Delbecq S."/>
            <person name="Moubri-Menage K."/>
            <person name="Shams-Eldin H."/>
            <person name="Usmani-Brown S."/>
            <person name="Bringaud F."/>
            <person name="Wincker P."/>
            <person name="Vivares C.P."/>
            <person name="Schwarz R.T."/>
            <person name="Schetters T.P."/>
            <person name="Krause P.J."/>
            <person name="Gorenflot A."/>
            <person name="Berry V."/>
            <person name="Barbe V."/>
            <person name="Ben Mamoun C."/>
        </authorList>
    </citation>
    <scope>NUCLEOTIDE SEQUENCE [LARGE SCALE GENOMIC DNA]</scope>
    <source>
        <strain evidence="1 2">RI</strain>
    </source>
</reference>
<dbReference type="OrthoDB" id="295715at2759"/>
<reference evidence="1 2" key="2">
    <citation type="journal article" date="2013" name="PLoS ONE">
        <title>Whole genome mapping and re-organization of the nuclear and mitochondrial genomes of Babesia microti isolates.</title>
        <authorList>
            <person name="Cornillot E."/>
            <person name="Dassouli A."/>
            <person name="Garg A."/>
            <person name="Pachikara N."/>
            <person name="Randazzo S."/>
            <person name="Depoix D."/>
            <person name="Carcy B."/>
            <person name="Delbecq S."/>
            <person name="Frutos R."/>
            <person name="Silva J.C."/>
            <person name="Sutton R."/>
            <person name="Krause P.J."/>
            <person name="Mamoun C.B."/>
        </authorList>
    </citation>
    <scope>NUCLEOTIDE SEQUENCE [LARGE SCALE GENOMIC DNA]</scope>
    <source>
        <strain evidence="1 2">RI</strain>
    </source>
</reference>
<dbReference type="GeneID" id="24424766"/>
<proteinExistence type="predicted"/>
<gene>
    <name evidence="1" type="ORF">BMR1_03g00660</name>
</gene>
<dbReference type="Proteomes" id="UP000002899">
    <property type="component" value="Chromosome III"/>
</dbReference>
<evidence type="ECO:0000313" key="1">
    <source>
        <dbReference type="EMBL" id="SJK86263.1"/>
    </source>
</evidence>
<evidence type="ECO:0000313" key="2">
    <source>
        <dbReference type="Proteomes" id="UP000002899"/>
    </source>
</evidence>
<dbReference type="KEGG" id="bmic:BMR1_03g00660"/>
<keyword evidence="2" id="KW-1185">Reference proteome</keyword>